<proteinExistence type="predicted"/>
<evidence type="ECO:0000313" key="2">
    <source>
        <dbReference type="EMBL" id="PWA99409.1"/>
    </source>
</evidence>
<evidence type="ECO:0000313" key="3">
    <source>
        <dbReference type="Proteomes" id="UP000245207"/>
    </source>
</evidence>
<dbReference type="AlphaFoldDB" id="A0A2U1QN30"/>
<comment type="caution">
    <text evidence="2">The sequence shown here is derived from an EMBL/GenBank/DDBJ whole genome shotgun (WGS) entry which is preliminary data.</text>
</comment>
<keyword evidence="1" id="KW-0732">Signal</keyword>
<sequence length="131" mass="15046">MAILGKKSMLFLLATTLLICSSYADDHLSSAGLEERAFTSKLLQKIAPVIKSEWPERTKKHLEFYKDANDAINTWCTRRYCSFHQKCPGNLCVYKLLSNKPINCQEYCSEERSLKIPCYYDYNSGKVTGRC</sequence>
<dbReference type="EMBL" id="PKPP01000021">
    <property type="protein sequence ID" value="PWA99409.1"/>
    <property type="molecule type" value="Genomic_DNA"/>
</dbReference>
<gene>
    <name evidence="2" type="ORF">CTI12_AA009040</name>
</gene>
<organism evidence="2 3">
    <name type="scientific">Artemisia annua</name>
    <name type="common">Sweet wormwood</name>
    <dbReference type="NCBI Taxonomy" id="35608"/>
    <lineage>
        <taxon>Eukaryota</taxon>
        <taxon>Viridiplantae</taxon>
        <taxon>Streptophyta</taxon>
        <taxon>Embryophyta</taxon>
        <taxon>Tracheophyta</taxon>
        <taxon>Spermatophyta</taxon>
        <taxon>Magnoliopsida</taxon>
        <taxon>eudicotyledons</taxon>
        <taxon>Gunneridae</taxon>
        <taxon>Pentapetalae</taxon>
        <taxon>asterids</taxon>
        <taxon>campanulids</taxon>
        <taxon>Asterales</taxon>
        <taxon>Asteraceae</taxon>
        <taxon>Asteroideae</taxon>
        <taxon>Anthemideae</taxon>
        <taxon>Artemisiinae</taxon>
        <taxon>Artemisia</taxon>
    </lineage>
</organism>
<keyword evidence="3" id="KW-1185">Reference proteome</keyword>
<dbReference type="Proteomes" id="UP000245207">
    <property type="component" value="Unassembled WGS sequence"/>
</dbReference>
<feature type="signal peptide" evidence="1">
    <location>
        <begin position="1"/>
        <end position="24"/>
    </location>
</feature>
<accession>A0A2U1QN30</accession>
<protein>
    <submittedName>
        <fullName evidence="2">Uncharacterized protein</fullName>
    </submittedName>
</protein>
<reference evidence="2 3" key="1">
    <citation type="journal article" date="2018" name="Mol. Plant">
        <title>The genome of Artemisia annua provides insight into the evolution of Asteraceae family and artemisinin biosynthesis.</title>
        <authorList>
            <person name="Shen Q."/>
            <person name="Zhang L."/>
            <person name="Liao Z."/>
            <person name="Wang S."/>
            <person name="Yan T."/>
            <person name="Shi P."/>
            <person name="Liu M."/>
            <person name="Fu X."/>
            <person name="Pan Q."/>
            <person name="Wang Y."/>
            <person name="Lv Z."/>
            <person name="Lu X."/>
            <person name="Zhang F."/>
            <person name="Jiang W."/>
            <person name="Ma Y."/>
            <person name="Chen M."/>
            <person name="Hao X."/>
            <person name="Li L."/>
            <person name="Tang Y."/>
            <person name="Lv G."/>
            <person name="Zhou Y."/>
            <person name="Sun X."/>
            <person name="Brodelius P.E."/>
            <person name="Rose J.K.C."/>
            <person name="Tang K."/>
        </authorList>
    </citation>
    <scope>NUCLEOTIDE SEQUENCE [LARGE SCALE GENOMIC DNA]</scope>
    <source>
        <strain evidence="3">cv. Huhao1</strain>
        <tissue evidence="2">Leaf</tissue>
    </source>
</reference>
<name>A0A2U1QN30_ARTAN</name>
<feature type="chain" id="PRO_5015618661" evidence="1">
    <location>
        <begin position="25"/>
        <end position="131"/>
    </location>
</feature>
<evidence type="ECO:0000256" key="1">
    <source>
        <dbReference type="SAM" id="SignalP"/>
    </source>
</evidence>